<reference evidence="2 3" key="1">
    <citation type="journal article" date="2002" name="Nature">
        <title>Comparison of the genomes of two Xanthomonas pathogens with differing host specificities.</title>
        <authorList>
            <person name="da Silva A.C."/>
            <person name="Ferro J.A."/>
            <person name="Reinach F.C."/>
            <person name="Farah C.S."/>
            <person name="Furlan L.R."/>
            <person name="Quaggio R.B."/>
            <person name="Monteiro-Vitorello C.B."/>
            <person name="Van Sluys M.A."/>
            <person name="Almeida N.F."/>
            <person name="Alves L.M."/>
            <person name="do Amaral A.M."/>
            <person name="Bertolini M.C."/>
            <person name="Camargo L.E."/>
            <person name="Camarotte G."/>
            <person name="Cannavan F."/>
            <person name="Cardozo J."/>
            <person name="Chambergo F."/>
            <person name="Ciapina L.P."/>
            <person name="Cicarelli R.M."/>
            <person name="Coutinho L.L."/>
            <person name="Cursino-Santos J.R."/>
            <person name="El-Dorry H."/>
            <person name="Faria J.B."/>
            <person name="Ferreira A.J."/>
            <person name="Ferreira R.C."/>
            <person name="Ferro M.I."/>
            <person name="Formighieri E.F."/>
            <person name="Franco M.C."/>
            <person name="Greggio C.C."/>
            <person name="Gruber A."/>
            <person name="Katsuyama A.M."/>
            <person name="Kishi L.T."/>
            <person name="Leite R.P."/>
            <person name="Lemos E.G."/>
            <person name="Lemos M.V."/>
            <person name="Locali E.C."/>
            <person name="Machado M.A."/>
            <person name="Madeira A.M."/>
            <person name="Martinez-Rossi N.M."/>
            <person name="Martins E.C."/>
            <person name="Meidanis J."/>
            <person name="Menck C.F."/>
            <person name="Miyaki C.Y."/>
            <person name="Moon D.H."/>
            <person name="Moreira L.M."/>
            <person name="Novo M.T."/>
            <person name="Okura V.K."/>
            <person name="Oliveira M.C."/>
            <person name="Oliveira V.R."/>
            <person name="Pereira H.A."/>
            <person name="Rossi A."/>
            <person name="Sena J.A."/>
            <person name="Silva C."/>
            <person name="de Souza R.F."/>
            <person name="Spinola L.A."/>
            <person name="Takita M.A."/>
            <person name="Tamura R.E."/>
            <person name="Teixeira E.C."/>
            <person name="Tezza R.I."/>
            <person name="Trindade dos Santos M."/>
            <person name="Truffi D."/>
            <person name="Tsai S.M."/>
            <person name="White F.F."/>
            <person name="Setubal J.C."/>
            <person name="Kitajima J.P."/>
        </authorList>
    </citation>
    <scope>NUCLEOTIDE SEQUENCE [LARGE SCALE GENOMIC DNA]</scope>
    <source>
        <strain evidence="2 3">306</strain>
    </source>
</reference>
<evidence type="ECO:0000313" key="3">
    <source>
        <dbReference type="Proteomes" id="UP000000576"/>
    </source>
</evidence>
<organism evidence="2 3">
    <name type="scientific">Xanthomonas axonopodis pv. citri (strain 306)</name>
    <dbReference type="NCBI Taxonomy" id="190486"/>
    <lineage>
        <taxon>Bacteria</taxon>
        <taxon>Pseudomonadati</taxon>
        <taxon>Pseudomonadota</taxon>
        <taxon>Gammaproteobacteria</taxon>
        <taxon>Lysobacterales</taxon>
        <taxon>Lysobacteraceae</taxon>
        <taxon>Xanthomonas</taxon>
    </lineage>
</organism>
<evidence type="ECO:0000256" key="1">
    <source>
        <dbReference type="SAM" id="SignalP"/>
    </source>
</evidence>
<dbReference type="GeneID" id="69984225"/>
<dbReference type="Gene3D" id="1.20.1270.180">
    <property type="match status" value="1"/>
</dbReference>
<feature type="signal peptide" evidence="1">
    <location>
        <begin position="1"/>
        <end position="41"/>
    </location>
</feature>
<evidence type="ECO:0008006" key="4">
    <source>
        <dbReference type="Google" id="ProtNLM"/>
    </source>
</evidence>
<protein>
    <recommendedName>
        <fullName evidence="4">Lysozyme inhibitor LprI N-terminal domain-containing protein</fullName>
    </recommendedName>
</protein>
<feature type="chain" id="PRO_5042619567" description="Lysozyme inhibitor LprI N-terminal domain-containing protein" evidence="1">
    <location>
        <begin position="42"/>
        <end position="190"/>
    </location>
</feature>
<proteinExistence type="predicted"/>
<dbReference type="Proteomes" id="UP000000576">
    <property type="component" value="Chromosome"/>
</dbReference>
<dbReference type="AlphaFoldDB" id="A0AAI8ERP0"/>
<gene>
    <name evidence="2" type="ordered locus">XAC0761</name>
</gene>
<dbReference type="RefSeq" id="WP_011050523.1">
    <property type="nucleotide sequence ID" value="NC_003919.1"/>
</dbReference>
<sequence length="190" mass="20850">MIRATKEPERFSATYRKITPLWVAILLLSALTGCSSPDVNAATQDKSVKPSKVKTDCSRVAAAKDREACFLALPAKECEALGSACLALQQARTIENEMAAAEKNIISKARASYASYTADDPAYLDDLEKDFAASANAWRTYRDTYCQAEPLVQGMSRNEQDALSTACKMSITRSVSRNWSNSQNPSHRVQ</sequence>
<keyword evidence="1" id="KW-0732">Signal</keyword>
<evidence type="ECO:0000313" key="2">
    <source>
        <dbReference type="EMBL" id="AAM35650.1"/>
    </source>
</evidence>
<dbReference type="EMBL" id="AE008923">
    <property type="protein sequence ID" value="AAM35650.1"/>
    <property type="molecule type" value="Genomic_DNA"/>
</dbReference>
<dbReference type="PROSITE" id="PS51257">
    <property type="entry name" value="PROKAR_LIPOPROTEIN"/>
    <property type="match status" value="1"/>
</dbReference>
<dbReference type="KEGG" id="xac:XAC0761"/>
<name>A0AAI8ERP0_XANAC</name>
<accession>A0AAI8ERP0</accession>